<name>A0AAW0QSR9_9PEZI</name>
<protein>
    <submittedName>
        <fullName evidence="1">Uncharacterized protein</fullName>
    </submittedName>
</protein>
<proteinExistence type="predicted"/>
<dbReference type="AlphaFoldDB" id="A0AAW0QSR9"/>
<dbReference type="Proteomes" id="UP001392437">
    <property type="component" value="Unassembled WGS sequence"/>
</dbReference>
<organism evidence="1 2">
    <name type="scientific">Apiospora kogelbergensis</name>
    <dbReference type="NCBI Taxonomy" id="1337665"/>
    <lineage>
        <taxon>Eukaryota</taxon>
        <taxon>Fungi</taxon>
        <taxon>Dikarya</taxon>
        <taxon>Ascomycota</taxon>
        <taxon>Pezizomycotina</taxon>
        <taxon>Sordariomycetes</taxon>
        <taxon>Xylariomycetidae</taxon>
        <taxon>Amphisphaeriales</taxon>
        <taxon>Apiosporaceae</taxon>
        <taxon>Apiospora</taxon>
    </lineage>
</organism>
<accession>A0AAW0QSR9</accession>
<evidence type="ECO:0000313" key="1">
    <source>
        <dbReference type="EMBL" id="KAK8113871.1"/>
    </source>
</evidence>
<dbReference type="EMBL" id="JAQQWP010000006">
    <property type="protein sequence ID" value="KAK8113871.1"/>
    <property type="molecule type" value="Genomic_DNA"/>
</dbReference>
<reference evidence="1 2" key="1">
    <citation type="submission" date="2023-01" db="EMBL/GenBank/DDBJ databases">
        <title>Analysis of 21 Apiospora genomes using comparative genomics revels a genus with tremendous synthesis potential of carbohydrate active enzymes and secondary metabolites.</title>
        <authorList>
            <person name="Sorensen T."/>
        </authorList>
    </citation>
    <scope>NUCLEOTIDE SEQUENCE [LARGE SCALE GENOMIC DNA]</scope>
    <source>
        <strain evidence="1 2">CBS 117206</strain>
    </source>
</reference>
<keyword evidence="2" id="KW-1185">Reference proteome</keyword>
<comment type="caution">
    <text evidence="1">The sequence shown here is derived from an EMBL/GenBank/DDBJ whole genome shotgun (WGS) entry which is preliminary data.</text>
</comment>
<sequence length="96" mass="10858">MSQYYVPQYQHYATTSFPQYGTTFATPTHTTGTLYTVPKPQTTYCFRSQQRSYIVPSQAPMFYHPGIRDLLRMPNGKHDNGQLGDLASATRAYGLA</sequence>
<evidence type="ECO:0000313" key="2">
    <source>
        <dbReference type="Proteomes" id="UP001392437"/>
    </source>
</evidence>
<gene>
    <name evidence="1" type="ORF">PG999_005940</name>
</gene>